<keyword evidence="2" id="KW-1185">Reference proteome</keyword>
<dbReference type="InterPro" id="IPR011990">
    <property type="entry name" value="TPR-like_helical_dom_sf"/>
</dbReference>
<evidence type="ECO:0000313" key="2">
    <source>
        <dbReference type="Proteomes" id="UP000620559"/>
    </source>
</evidence>
<name>A0A8J7F8P2_9CYAN</name>
<evidence type="ECO:0000313" key="1">
    <source>
        <dbReference type="EMBL" id="MBE9211478.1"/>
    </source>
</evidence>
<dbReference type="Proteomes" id="UP000620559">
    <property type="component" value="Unassembled WGS sequence"/>
</dbReference>
<sequence>MDEKRLQVYFEIINQLLTNASSEEEATTLNAEPQYVDAGLVQTMIEVAKGFSQEGNEDIAEFLLSAATQLADVLELSLTDFGAENQNDLLVQALLVTEETEGSPEVVYPLLHKNIELLDDKFAEVLRNWVIDAISQSSTEQGEDIAATIGIFSSLIQEFPLGKRVHNLEIAIAGYESIHSLFTHDKYPEQWAATQYNLGNAYGDRINGEKAENIEKAIHCYQSALKVHTRETYPYEWAMIHNNLGTAYSNRVKENKMQNLNKASHHYETALLVHTQQAYPDEWKMAQNNLAAVNQQKAQRINIHQSRD</sequence>
<gene>
    <name evidence="1" type="ORF">IQ247_01885</name>
</gene>
<dbReference type="Gene3D" id="1.25.40.10">
    <property type="entry name" value="Tetratricopeptide repeat domain"/>
    <property type="match status" value="1"/>
</dbReference>
<comment type="caution">
    <text evidence="1">The sequence shown here is derived from an EMBL/GenBank/DDBJ whole genome shotgun (WGS) entry which is preliminary data.</text>
</comment>
<reference evidence="1" key="1">
    <citation type="submission" date="2020-10" db="EMBL/GenBank/DDBJ databases">
        <authorList>
            <person name="Castelo-Branco R."/>
            <person name="Eusebio N."/>
            <person name="Adriana R."/>
            <person name="Vieira A."/>
            <person name="Brugerolle De Fraissinette N."/>
            <person name="Rezende De Castro R."/>
            <person name="Schneider M.P."/>
            <person name="Vasconcelos V."/>
            <person name="Leao P.N."/>
        </authorList>
    </citation>
    <scope>NUCLEOTIDE SEQUENCE</scope>
    <source>
        <strain evidence="1">LEGE 06105</strain>
    </source>
</reference>
<accession>A0A8J7F8P2</accession>
<dbReference type="SUPFAM" id="SSF48452">
    <property type="entry name" value="TPR-like"/>
    <property type="match status" value="1"/>
</dbReference>
<dbReference type="RefSeq" id="WP_193916479.1">
    <property type="nucleotide sequence ID" value="NZ_JADEWL010000004.1"/>
</dbReference>
<dbReference type="AlphaFoldDB" id="A0A8J7F8P2"/>
<proteinExistence type="predicted"/>
<dbReference type="EMBL" id="JADEWL010000004">
    <property type="protein sequence ID" value="MBE9211478.1"/>
    <property type="molecule type" value="Genomic_DNA"/>
</dbReference>
<organism evidence="1 2">
    <name type="scientific">Plectonema cf. radiosum LEGE 06105</name>
    <dbReference type="NCBI Taxonomy" id="945769"/>
    <lineage>
        <taxon>Bacteria</taxon>
        <taxon>Bacillati</taxon>
        <taxon>Cyanobacteriota</taxon>
        <taxon>Cyanophyceae</taxon>
        <taxon>Oscillatoriophycideae</taxon>
        <taxon>Oscillatoriales</taxon>
        <taxon>Microcoleaceae</taxon>
        <taxon>Plectonema</taxon>
    </lineage>
</organism>
<protein>
    <submittedName>
        <fullName evidence="1">Tetratricopeptide repeat protein</fullName>
    </submittedName>
</protein>